<dbReference type="OrthoDB" id="185175at2759"/>
<feature type="compositionally biased region" description="Polar residues" evidence="2">
    <location>
        <begin position="875"/>
        <end position="892"/>
    </location>
</feature>
<feature type="region of interest" description="Disordered" evidence="2">
    <location>
        <begin position="1"/>
        <end position="154"/>
    </location>
</feature>
<dbReference type="InterPro" id="IPR050729">
    <property type="entry name" value="Rho-GAP"/>
</dbReference>
<proteinExistence type="predicted"/>
<dbReference type="SMART" id="SM00233">
    <property type="entry name" value="PH"/>
    <property type="match status" value="1"/>
</dbReference>
<evidence type="ECO:0000313" key="6">
    <source>
        <dbReference type="Proteomes" id="UP001150941"/>
    </source>
</evidence>
<feature type="compositionally biased region" description="Polar residues" evidence="2">
    <location>
        <begin position="930"/>
        <end position="945"/>
    </location>
</feature>
<feature type="compositionally biased region" description="Polar residues" evidence="2">
    <location>
        <begin position="377"/>
        <end position="392"/>
    </location>
</feature>
<evidence type="ECO:0000256" key="2">
    <source>
        <dbReference type="SAM" id="MobiDB-lite"/>
    </source>
</evidence>
<dbReference type="FunFam" id="2.30.29.30:FF:000452">
    <property type="entry name" value="Rho GTPase activator (Bem3)"/>
    <property type="match status" value="1"/>
</dbReference>
<dbReference type="CDD" id="cd13277">
    <property type="entry name" value="PH_Bem3"/>
    <property type="match status" value="1"/>
</dbReference>
<dbReference type="CDD" id="cd06093">
    <property type="entry name" value="PX_domain"/>
    <property type="match status" value="1"/>
</dbReference>
<dbReference type="Pfam" id="PF00169">
    <property type="entry name" value="PH"/>
    <property type="match status" value="1"/>
</dbReference>
<dbReference type="EMBL" id="JAPQKS010000006">
    <property type="protein sequence ID" value="KAJ5224146.1"/>
    <property type="molecule type" value="Genomic_DNA"/>
</dbReference>
<gene>
    <name evidence="5" type="ORF">N7468_008688</name>
</gene>
<dbReference type="SUPFAM" id="SSF48350">
    <property type="entry name" value="GTPase activation domain, GAP"/>
    <property type="match status" value="1"/>
</dbReference>
<dbReference type="InterPro" id="IPR000198">
    <property type="entry name" value="RhoGAP_dom"/>
</dbReference>
<dbReference type="GeneID" id="83205287"/>
<feature type="compositionally biased region" description="Basic and acidic residues" evidence="2">
    <location>
        <begin position="668"/>
        <end position="683"/>
    </location>
</feature>
<protein>
    <recommendedName>
        <fullName evidence="7">RhoGAP-domain-containing protein</fullName>
    </recommendedName>
</protein>
<dbReference type="GO" id="GO:0005096">
    <property type="term" value="F:GTPase activator activity"/>
    <property type="evidence" value="ECO:0007669"/>
    <property type="project" value="UniProtKB-KW"/>
</dbReference>
<organism evidence="5 6">
    <name type="scientific">Penicillium chermesinum</name>
    <dbReference type="NCBI Taxonomy" id="63820"/>
    <lineage>
        <taxon>Eukaryota</taxon>
        <taxon>Fungi</taxon>
        <taxon>Dikarya</taxon>
        <taxon>Ascomycota</taxon>
        <taxon>Pezizomycotina</taxon>
        <taxon>Eurotiomycetes</taxon>
        <taxon>Eurotiomycetidae</taxon>
        <taxon>Eurotiales</taxon>
        <taxon>Aspergillaceae</taxon>
        <taxon>Penicillium</taxon>
    </lineage>
</organism>
<dbReference type="InterPro" id="IPR008936">
    <property type="entry name" value="Rho_GTPase_activation_prot"/>
</dbReference>
<feature type="region of interest" description="Disordered" evidence="2">
    <location>
        <begin position="795"/>
        <end position="837"/>
    </location>
</feature>
<dbReference type="InterPro" id="IPR001849">
    <property type="entry name" value="PH_domain"/>
</dbReference>
<evidence type="ECO:0000259" key="3">
    <source>
        <dbReference type="PROSITE" id="PS50003"/>
    </source>
</evidence>
<dbReference type="PROSITE" id="PS50003">
    <property type="entry name" value="PH_DOMAIN"/>
    <property type="match status" value="1"/>
</dbReference>
<dbReference type="PROSITE" id="PS50238">
    <property type="entry name" value="RHOGAP"/>
    <property type="match status" value="1"/>
</dbReference>
<feature type="compositionally biased region" description="Low complexity" evidence="2">
    <location>
        <begin position="729"/>
        <end position="740"/>
    </location>
</feature>
<dbReference type="RefSeq" id="XP_058328329.1">
    <property type="nucleotide sequence ID" value="XM_058477984.1"/>
</dbReference>
<feature type="compositionally biased region" description="Basic and acidic residues" evidence="2">
    <location>
        <begin position="350"/>
        <end position="367"/>
    </location>
</feature>
<feature type="domain" description="PH" evidence="3">
    <location>
        <begin position="676"/>
        <end position="792"/>
    </location>
</feature>
<feature type="region of interest" description="Disordered" evidence="2">
    <location>
        <begin position="726"/>
        <end position="747"/>
    </location>
</feature>
<reference evidence="5" key="2">
    <citation type="journal article" date="2023" name="IMA Fungus">
        <title>Comparative genomic study of the Penicillium genus elucidates a diverse pangenome and 15 lateral gene transfer events.</title>
        <authorList>
            <person name="Petersen C."/>
            <person name="Sorensen T."/>
            <person name="Nielsen M.R."/>
            <person name="Sondergaard T.E."/>
            <person name="Sorensen J.L."/>
            <person name="Fitzpatrick D.A."/>
            <person name="Frisvad J.C."/>
            <person name="Nielsen K.L."/>
        </authorList>
    </citation>
    <scope>NUCLEOTIDE SEQUENCE</scope>
    <source>
        <strain evidence="5">IBT 19713</strain>
    </source>
</reference>
<accession>A0A9W9NQ73</accession>
<dbReference type="Gene3D" id="3.30.1520.10">
    <property type="entry name" value="Phox-like domain"/>
    <property type="match status" value="1"/>
</dbReference>
<feature type="region of interest" description="Disordered" evidence="2">
    <location>
        <begin position="930"/>
        <end position="951"/>
    </location>
</feature>
<feature type="compositionally biased region" description="Low complexity" evidence="2">
    <location>
        <begin position="276"/>
        <end position="302"/>
    </location>
</feature>
<dbReference type="AlphaFoldDB" id="A0A9W9NQ73"/>
<feature type="region of interest" description="Disordered" evidence="2">
    <location>
        <begin position="849"/>
        <end position="892"/>
    </location>
</feature>
<evidence type="ECO:0000259" key="4">
    <source>
        <dbReference type="PROSITE" id="PS50238"/>
    </source>
</evidence>
<feature type="region of interest" description="Disordered" evidence="2">
    <location>
        <begin position="1157"/>
        <end position="1259"/>
    </location>
</feature>
<dbReference type="Gene3D" id="1.10.555.10">
    <property type="entry name" value="Rho GTPase activation protein"/>
    <property type="match status" value="1"/>
</dbReference>
<feature type="compositionally biased region" description="Low complexity" evidence="2">
    <location>
        <begin position="133"/>
        <end position="144"/>
    </location>
</feature>
<evidence type="ECO:0000256" key="1">
    <source>
        <dbReference type="ARBA" id="ARBA00022468"/>
    </source>
</evidence>
<dbReference type="SMART" id="SM00324">
    <property type="entry name" value="RhoGAP"/>
    <property type="match status" value="1"/>
</dbReference>
<dbReference type="SUPFAM" id="SSF50729">
    <property type="entry name" value="PH domain-like"/>
    <property type="match status" value="1"/>
</dbReference>
<dbReference type="GO" id="GO:0007165">
    <property type="term" value="P:signal transduction"/>
    <property type="evidence" value="ECO:0007669"/>
    <property type="project" value="InterPro"/>
</dbReference>
<name>A0A9W9NQ73_9EURO</name>
<dbReference type="InterPro" id="IPR036871">
    <property type="entry name" value="PX_dom_sf"/>
</dbReference>
<feature type="region of interest" description="Disordered" evidence="2">
    <location>
        <begin position="652"/>
        <end position="685"/>
    </location>
</feature>
<dbReference type="Proteomes" id="UP001150941">
    <property type="component" value="Unassembled WGS sequence"/>
</dbReference>
<evidence type="ECO:0000313" key="5">
    <source>
        <dbReference type="EMBL" id="KAJ5224146.1"/>
    </source>
</evidence>
<keyword evidence="6" id="KW-1185">Reference proteome</keyword>
<feature type="compositionally biased region" description="Polar residues" evidence="2">
    <location>
        <begin position="802"/>
        <end position="818"/>
    </location>
</feature>
<sequence length="1259" mass="136922">MSQRGEDDLGSSGNPPSAYPPLNSGRMPRDYASRDVARSGPPGTHHISPSPLHTSSFLQSSSHDDSPSSQSPVSAPSSANPSPSHRSPISHIANAPFPAPPRNSLQYRYPEPTPRPGNGSISKQAGVSEPDRSASSSVSSVLSDRPAHRIMPRTSSIDSAISSLSSVSQKSNFDASALSPADIGNIINAAGSAEAVIVHLLREKHQAASQNSQLWKLVDKQRTLILGLNKDLERAYKEKEKYRKKLKEVQDSTPPLPTLDTAIGNATNVEDPRQIVVSPSSEGASSGVVSPVGSDGQRLPAPSRKPPPAPLNLRPTESAQGLADPDSGSEYSDGPNGQSNSNSERGRRKTREEDDRDREVALHKDIEAQGSVKEAQFRSTRSSPDTMTSASPPTAPRELTTRSPPNVGASGSLGSILNSRVNPTAANARPNFPNPKSPGLPMSRKIVPSIPLTQNASRHERCHWLRYGLPLSPRPGNHPPPFPPATIPTIDPTIKIDSPHSPRFPTSGIYQGLVSDEYPGLLLPPNALPLIQVRVSSSRLRPSRNSYMASRPLDEEPVFTLSVISRSDMSEFWRVEKVIASLPHLDQQVRQLSSFAGRLPDRNVFNGHSPAKVDARRAALNAYFDSLLDTPMDEKAALVICQFLTSDAIEPRDDETSLLNGPGGPKTDIPRGPDGKPRKEGYLTKRGKNFGGWKARYFVLHGPELKYFESPGGPHMGTIKLFHAQIGKQSQSSNSQSNSSGTDEDADNQYRHAFLVLEPKRKDSSALVRHVLCAESDDERDSWVDALMEYVDVASDGDQRGKQQTQSRQLPPSQSKSKLQPGRGESPDEPSPVQGFSFDNAIAAEPPIIGSSLDHAPRSPRMPAGISIDSRDANHSPTEQSMQSPKIISGPTNGAIIQDAEAWGNKTTTSTKEKKRSIWGFRTRSSSFDLASQAQGDGAAPSNNAPVERKEPVRPVFGIPLAEAVRDCPPLGVDVDLPAVVYRCIEYLRAKDAALEEGIFRLSGSNVIIKALKERFNTEGDLDFISSDQYYDVHAVASLFKQYLRELPTTVLTRELHLDFLRVLELDDKQKKVAAFNSLVHQLPKPNLSLLRALSLFLIEIVNNSDVNKMPVRNVGIVFAPTLNIPAPVVSLFLTDFDSIFGSPESSPTTVELTVDNSLSPDDVRSPRQQMFTNIPTPSYNQTSFGGQPDNMRSAHDVGLVPMQPNYDPSTYRPDIYNQNPGGSAPFGSLNSMLSPSQDDTRSAKSKRRESSMLFMESR</sequence>
<feature type="compositionally biased region" description="Polar residues" evidence="2">
    <location>
        <begin position="1167"/>
        <end position="1186"/>
    </location>
</feature>
<dbReference type="GO" id="GO:0035091">
    <property type="term" value="F:phosphatidylinositol binding"/>
    <property type="evidence" value="ECO:0007669"/>
    <property type="project" value="InterPro"/>
</dbReference>
<feature type="compositionally biased region" description="Basic and acidic residues" evidence="2">
    <location>
        <begin position="27"/>
        <end position="37"/>
    </location>
</feature>
<dbReference type="PANTHER" id="PTHR23176">
    <property type="entry name" value="RHO/RAC/CDC GTPASE-ACTIVATING PROTEIN"/>
    <property type="match status" value="1"/>
</dbReference>
<dbReference type="Gene3D" id="2.30.29.30">
    <property type="entry name" value="Pleckstrin-homology domain (PH domain)/Phosphotyrosine-binding domain (PTB)"/>
    <property type="match status" value="1"/>
</dbReference>
<dbReference type="InterPro" id="IPR011993">
    <property type="entry name" value="PH-like_dom_sf"/>
</dbReference>
<evidence type="ECO:0008006" key="7">
    <source>
        <dbReference type="Google" id="ProtNLM"/>
    </source>
</evidence>
<dbReference type="GO" id="GO:0005938">
    <property type="term" value="C:cell cortex"/>
    <property type="evidence" value="ECO:0007669"/>
    <property type="project" value="UniProtKB-ARBA"/>
</dbReference>
<feature type="compositionally biased region" description="Polar residues" evidence="2">
    <location>
        <begin position="1229"/>
        <end position="1238"/>
    </location>
</feature>
<keyword evidence="1" id="KW-0343">GTPase activation</keyword>
<dbReference type="Pfam" id="PF00620">
    <property type="entry name" value="RhoGAP"/>
    <property type="match status" value="1"/>
</dbReference>
<feature type="region of interest" description="Disordered" evidence="2">
    <location>
        <begin position="246"/>
        <end position="418"/>
    </location>
</feature>
<comment type="caution">
    <text evidence="5">The sequence shown here is derived from an EMBL/GenBank/DDBJ whole genome shotgun (WGS) entry which is preliminary data.</text>
</comment>
<feature type="compositionally biased region" description="Low complexity" evidence="2">
    <location>
        <begin position="50"/>
        <end position="92"/>
    </location>
</feature>
<dbReference type="PANTHER" id="PTHR23176:SF129">
    <property type="entry name" value="RHO GTPASE ACTIVATING PROTEIN AT 16F, ISOFORM E-RELATED"/>
    <property type="match status" value="1"/>
</dbReference>
<reference evidence="5" key="1">
    <citation type="submission" date="2022-11" db="EMBL/GenBank/DDBJ databases">
        <authorList>
            <person name="Petersen C."/>
        </authorList>
    </citation>
    <scope>NUCLEOTIDE SEQUENCE</scope>
    <source>
        <strain evidence="5">IBT 19713</strain>
    </source>
</reference>
<feature type="domain" description="Rho-GAP" evidence="4">
    <location>
        <begin position="959"/>
        <end position="1162"/>
    </location>
</feature>